<dbReference type="Pfam" id="PF02446">
    <property type="entry name" value="Glyco_hydro_77"/>
    <property type="match status" value="1"/>
</dbReference>
<dbReference type="NCBIfam" id="NF011080">
    <property type="entry name" value="PRK14508.1-3"/>
    <property type="match status" value="1"/>
</dbReference>
<organism evidence="11 12">
    <name type="scientific">Prototheca wickerhamii</name>
    <dbReference type="NCBI Taxonomy" id="3111"/>
    <lineage>
        <taxon>Eukaryota</taxon>
        <taxon>Viridiplantae</taxon>
        <taxon>Chlorophyta</taxon>
        <taxon>core chlorophytes</taxon>
        <taxon>Trebouxiophyceae</taxon>
        <taxon>Chlorellales</taxon>
        <taxon>Chlorellaceae</taxon>
        <taxon>Prototheca</taxon>
    </lineage>
</organism>
<feature type="compositionally biased region" description="Basic residues" evidence="10">
    <location>
        <begin position="614"/>
        <end position="623"/>
    </location>
</feature>
<evidence type="ECO:0000256" key="10">
    <source>
        <dbReference type="SAM" id="MobiDB-lite"/>
    </source>
</evidence>
<dbReference type="AlphaFoldDB" id="A0AAD9IK10"/>
<dbReference type="GO" id="GO:0005975">
    <property type="term" value="P:carbohydrate metabolic process"/>
    <property type="evidence" value="ECO:0007669"/>
    <property type="project" value="InterPro"/>
</dbReference>
<dbReference type="SUPFAM" id="SSF51445">
    <property type="entry name" value="(Trans)glycosidases"/>
    <property type="match status" value="1"/>
</dbReference>
<evidence type="ECO:0000256" key="6">
    <source>
        <dbReference type="ARBA" id="ARBA00023277"/>
    </source>
</evidence>
<dbReference type="NCBIfam" id="TIGR00217">
    <property type="entry name" value="malQ"/>
    <property type="match status" value="1"/>
</dbReference>
<evidence type="ECO:0000256" key="2">
    <source>
        <dbReference type="ARBA" id="ARBA00005684"/>
    </source>
</evidence>
<dbReference type="GO" id="GO:0004134">
    <property type="term" value="F:4-alpha-glucanotransferase activity"/>
    <property type="evidence" value="ECO:0007669"/>
    <property type="project" value="UniProtKB-EC"/>
</dbReference>
<reference evidence="11" key="1">
    <citation type="submission" date="2021-01" db="EMBL/GenBank/DDBJ databases">
        <authorList>
            <person name="Eckstrom K.M.E."/>
        </authorList>
    </citation>
    <scope>NUCLEOTIDE SEQUENCE</scope>
    <source>
        <strain evidence="11">UVCC 0001</strain>
    </source>
</reference>
<keyword evidence="5 9" id="KW-0808">Transferase</keyword>
<dbReference type="InterPro" id="IPR003385">
    <property type="entry name" value="Glyco_hydro_77"/>
</dbReference>
<dbReference type="PANTHER" id="PTHR32438">
    <property type="entry name" value="4-ALPHA-GLUCANOTRANSFERASE DPE1, CHLOROPLASTIC/AMYLOPLASTIC"/>
    <property type="match status" value="1"/>
</dbReference>
<dbReference type="PANTHER" id="PTHR32438:SF5">
    <property type="entry name" value="4-ALPHA-GLUCANOTRANSFERASE DPE1, CHLOROPLASTIC_AMYLOPLASTIC"/>
    <property type="match status" value="1"/>
</dbReference>
<proteinExistence type="inferred from homology"/>
<protein>
    <recommendedName>
        <fullName evidence="3 9">4-alpha-glucanotransferase</fullName>
        <ecNumber evidence="3 9">2.4.1.25</ecNumber>
    </recommendedName>
    <alternativeName>
        <fullName evidence="7 9">Amylomaltase</fullName>
    </alternativeName>
    <alternativeName>
        <fullName evidence="8 9">Disproportionating enzyme</fullName>
    </alternativeName>
</protein>
<evidence type="ECO:0000256" key="3">
    <source>
        <dbReference type="ARBA" id="ARBA00012560"/>
    </source>
</evidence>
<evidence type="ECO:0000256" key="9">
    <source>
        <dbReference type="RuleBase" id="RU361207"/>
    </source>
</evidence>
<accession>A0AAD9IK10</accession>
<comment type="caution">
    <text evidence="11">The sequence shown here is derived from an EMBL/GenBank/DDBJ whole genome shotgun (WGS) entry which is preliminary data.</text>
</comment>
<evidence type="ECO:0000256" key="7">
    <source>
        <dbReference type="ARBA" id="ARBA00031423"/>
    </source>
</evidence>
<evidence type="ECO:0000256" key="8">
    <source>
        <dbReference type="ARBA" id="ARBA00031501"/>
    </source>
</evidence>
<keyword evidence="4 9" id="KW-0328">Glycosyltransferase</keyword>
<dbReference type="EMBL" id="JASFZW010000004">
    <property type="protein sequence ID" value="KAK2078609.1"/>
    <property type="molecule type" value="Genomic_DNA"/>
</dbReference>
<dbReference type="EC" id="2.4.1.25" evidence="3 9"/>
<evidence type="ECO:0000256" key="5">
    <source>
        <dbReference type="ARBA" id="ARBA00022679"/>
    </source>
</evidence>
<dbReference type="Proteomes" id="UP001255856">
    <property type="component" value="Unassembled WGS sequence"/>
</dbReference>
<name>A0AAD9IK10_PROWI</name>
<evidence type="ECO:0000313" key="12">
    <source>
        <dbReference type="Proteomes" id="UP001255856"/>
    </source>
</evidence>
<dbReference type="InterPro" id="IPR017853">
    <property type="entry name" value="GH"/>
</dbReference>
<keyword evidence="6 9" id="KW-0119">Carbohydrate metabolism</keyword>
<feature type="region of interest" description="Disordered" evidence="10">
    <location>
        <begin position="604"/>
        <end position="623"/>
    </location>
</feature>
<evidence type="ECO:0000313" key="11">
    <source>
        <dbReference type="EMBL" id="KAK2078609.1"/>
    </source>
</evidence>
<evidence type="ECO:0000256" key="4">
    <source>
        <dbReference type="ARBA" id="ARBA00022676"/>
    </source>
</evidence>
<sequence>MSLAQARCTGLGAFRAASPRPQSCQFAPGPARRCVRARASTKNVKPDLWAEVARTAQGPDLFPELHVGQRLPEGYGNPPPAPPKHRRSGVILHPTSLTGPYGIGEIGTQALRFIDWLHGAGQQLWQILPLCPPETEYWSPYSGVDALCGNPLLIPLAELVKLGLLEAEDLPPRVEDEDLVDYPAVFATKMPLLEKAARAFLSRAEDLPDEHAGLAAFRAANPWVEQSALFAVLTELPELRKQMWWEWPAELRDRDPAALDRVRAAERESIDVFIAIQYFFDRFWGTVKAYANERGIRIMGDMPIYVSGHSADVWANRHLFALGADGAPLEVSGVPPDAYSATGQLWGSPLYDWEAHRREGYAWWVQRFRRGLQLHDEIRVDHFRAFAGYWAVDAAETTALNGVWRKGPGAELFDALRAALGDVPILAEDLGVITPDVHALRLAIGAPGMVVLQFAWGGGPTNTHLPHNIYENAVVYPGTHDNQTVIGWWRDGCQPDEADLICHYVGHDASFDPSWALMRAGFESCARTVVTLMQDVMRCDDSARMNTPGKAAGNWGWRLGANFYTKFWQHCDELCEMTRMTDRLAPDWVDPRIDAKAEMERHLKEKAAKAAKAAPKKQKTAAE</sequence>
<comment type="catalytic activity">
    <reaction evidence="1 9">
        <text>Transfers a segment of a (1-&gt;4)-alpha-D-glucan to a new position in an acceptor, which may be glucose or a (1-&gt;4)-alpha-D-glucan.</text>
        <dbReference type="EC" id="2.4.1.25"/>
    </reaction>
</comment>
<comment type="similarity">
    <text evidence="2 9">Belongs to the disproportionating enzyme family.</text>
</comment>
<gene>
    <name evidence="11" type="ORF">QBZ16_003449</name>
</gene>
<dbReference type="Gene3D" id="3.20.20.80">
    <property type="entry name" value="Glycosidases"/>
    <property type="match status" value="1"/>
</dbReference>
<evidence type="ECO:0000256" key="1">
    <source>
        <dbReference type="ARBA" id="ARBA00000439"/>
    </source>
</evidence>
<keyword evidence="12" id="KW-1185">Reference proteome</keyword>